<dbReference type="Gene3D" id="1.10.1520.10">
    <property type="entry name" value="Ribonuclease III domain"/>
    <property type="match status" value="1"/>
</dbReference>
<keyword evidence="9" id="KW-0460">Magnesium</keyword>
<feature type="active site" evidence="9">
    <location>
        <position position="123"/>
    </location>
</feature>
<dbReference type="InterPro" id="IPR036389">
    <property type="entry name" value="RNase_III_sf"/>
</dbReference>
<dbReference type="GO" id="GO:0019843">
    <property type="term" value="F:rRNA binding"/>
    <property type="evidence" value="ECO:0007669"/>
    <property type="project" value="UniProtKB-KW"/>
</dbReference>
<dbReference type="GO" id="GO:0004525">
    <property type="term" value="F:ribonuclease III activity"/>
    <property type="evidence" value="ECO:0007669"/>
    <property type="project" value="UniProtKB-UniRule"/>
</dbReference>
<dbReference type="EMBL" id="CAACVJ010000292">
    <property type="protein sequence ID" value="VEP15710.1"/>
    <property type="molecule type" value="Genomic_DNA"/>
</dbReference>
<dbReference type="AlphaFoldDB" id="A0A563VWB2"/>
<dbReference type="Pfam" id="PF14622">
    <property type="entry name" value="Ribonucleas_3_3"/>
    <property type="match status" value="1"/>
</dbReference>
<comment type="subunit">
    <text evidence="9">Homodimer.</text>
</comment>
<comment type="catalytic activity">
    <reaction evidence="1 9">
        <text>Endonucleolytic cleavage to 5'-phosphomonoester.</text>
        <dbReference type="EC" id="3.1.26.3"/>
    </reaction>
</comment>
<evidence type="ECO:0000256" key="8">
    <source>
        <dbReference type="ARBA" id="ARBA00022884"/>
    </source>
</evidence>
<evidence type="ECO:0000256" key="6">
    <source>
        <dbReference type="ARBA" id="ARBA00022759"/>
    </source>
</evidence>
<comment type="function">
    <text evidence="9">Digests double-stranded RNA. Involved in the processing of primary rRNA transcript to yield the immediate precursors to the large and small rRNAs (23S and 16S). Processes some mRNAs, and tRNAs when they are encoded in the rRNA operon. Processes pre-crRNA and tracrRNA of type II CRISPR loci if present in the organism.</text>
</comment>
<evidence type="ECO:0000313" key="13">
    <source>
        <dbReference type="Proteomes" id="UP000320055"/>
    </source>
</evidence>
<proteinExistence type="inferred from homology"/>
<feature type="binding site" evidence="9">
    <location>
        <position position="120"/>
    </location>
    <ligand>
        <name>Mg(2+)</name>
        <dbReference type="ChEBI" id="CHEBI:18420"/>
    </ligand>
</feature>
<dbReference type="PANTHER" id="PTHR11207">
    <property type="entry name" value="RIBONUCLEASE III"/>
    <property type="match status" value="1"/>
</dbReference>
<dbReference type="InterPro" id="IPR014720">
    <property type="entry name" value="dsRBD_dom"/>
</dbReference>
<feature type="domain" description="RNase III" evidence="11">
    <location>
        <begin position="17"/>
        <end position="134"/>
    </location>
</feature>
<evidence type="ECO:0000256" key="2">
    <source>
        <dbReference type="ARBA" id="ARBA00010183"/>
    </source>
</evidence>
<evidence type="ECO:0000256" key="4">
    <source>
        <dbReference type="ARBA" id="ARBA00022664"/>
    </source>
</evidence>
<dbReference type="CDD" id="cd00593">
    <property type="entry name" value="RIBOc"/>
    <property type="match status" value="1"/>
</dbReference>
<comment type="subcellular location">
    <subcellularLocation>
        <location evidence="9">Cytoplasm</location>
    </subcellularLocation>
</comment>
<feature type="binding site" evidence="9">
    <location>
        <position position="123"/>
    </location>
    <ligand>
        <name>Mg(2+)</name>
        <dbReference type="ChEBI" id="CHEBI:18420"/>
    </ligand>
</feature>
<reference evidence="12 13" key="1">
    <citation type="submission" date="2019-01" db="EMBL/GenBank/DDBJ databases">
        <authorList>
            <person name="Brito A."/>
        </authorList>
    </citation>
    <scope>NUCLEOTIDE SEQUENCE [LARGE SCALE GENOMIC DNA]</scope>
    <source>
        <strain evidence="12">1</strain>
    </source>
</reference>
<evidence type="ECO:0000256" key="9">
    <source>
        <dbReference type="HAMAP-Rule" id="MF_00104"/>
    </source>
</evidence>
<comment type="similarity">
    <text evidence="2">Belongs to the ribonuclease III family.</text>
</comment>
<keyword evidence="9" id="KW-0819">tRNA processing</keyword>
<evidence type="ECO:0000259" key="11">
    <source>
        <dbReference type="PROSITE" id="PS50142"/>
    </source>
</evidence>
<dbReference type="SUPFAM" id="SSF54768">
    <property type="entry name" value="dsRNA-binding domain-like"/>
    <property type="match status" value="1"/>
</dbReference>
<dbReference type="GO" id="GO:0046872">
    <property type="term" value="F:metal ion binding"/>
    <property type="evidence" value="ECO:0007669"/>
    <property type="project" value="UniProtKB-KW"/>
</dbReference>
<dbReference type="Gene3D" id="3.30.160.20">
    <property type="match status" value="1"/>
</dbReference>
<dbReference type="PANTHER" id="PTHR11207:SF0">
    <property type="entry name" value="RIBONUCLEASE 3"/>
    <property type="match status" value="1"/>
</dbReference>
<dbReference type="RefSeq" id="WP_246142015.1">
    <property type="nucleotide sequence ID" value="NZ_LR214097.1"/>
</dbReference>
<dbReference type="GO" id="GO:0006364">
    <property type="term" value="P:rRNA processing"/>
    <property type="evidence" value="ECO:0007669"/>
    <property type="project" value="UniProtKB-UniRule"/>
</dbReference>
<feature type="domain" description="DRBM" evidence="10">
    <location>
        <begin position="167"/>
        <end position="236"/>
    </location>
</feature>
<dbReference type="SUPFAM" id="SSF69065">
    <property type="entry name" value="RNase III domain-like"/>
    <property type="match status" value="1"/>
</dbReference>
<dbReference type="Pfam" id="PF00035">
    <property type="entry name" value="dsrm"/>
    <property type="match status" value="1"/>
</dbReference>
<dbReference type="PROSITE" id="PS00517">
    <property type="entry name" value="RNASE_3_1"/>
    <property type="match status" value="1"/>
</dbReference>
<dbReference type="GO" id="GO:0010468">
    <property type="term" value="P:regulation of gene expression"/>
    <property type="evidence" value="ECO:0007669"/>
    <property type="project" value="TreeGrafter"/>
</dbReference>
<keyword evidence="13" id="KW-1185">Reference proteome</keyword>
<dbReference type="SMART" id="SM00535">
    <property type="entry name" value="RIBOc"/>
    <property type="match status" value="1"/>
</dbReference>
<keyword evidence="3 9" id="KW-0698">rRNA processing</keyword>
<dbReference type="PROSITE" id="PS50142">
    <property type="entry name" value="RNASE_3_2"/>
    <property type="match status" value="1"/>
</dbReference>
<keyword evidence="9" id="KW-0479">Metal-binding</keyword>
<dbReference type="NCBIfam" id="TIGR02191">
    <property type="entry name" value="RNaseIII"/>
    <property type="match status" value="1"/>
</dbReference>
<dbReference type="InterPro" id="IPR011907">
    <property type="entry name" value="RNase_III"/>
</dbReference>
<organism evidence="12 13">
    <name type="scientific">Hyella patelloides LEGE 07179</name>
    <dbReference type="NCBI Taxonomy" id="945734"/>
    <lineage>
        <taxon>Bacteria</taxon>
        <taxon>Bacillati</taxon>
        <taxon>Cyanobacteriota</taxon>
        <taxon>Cyanophyceae</taxon>
        <taxon>Pleurocapsales</taxon>
        <taxon>Hyellaceae</taxon>
        <taxon>Hyella</taxon>
    </lineage>
</organism>
<evidence type="ECO:0000259" key="10">
    <source>
        <dbReference type="PROSITE" id="PS50137"/>
    </source>
</evidence>
<evidence type="ECO:0000256" key="3">
    <source>
        <dbReference type="ARBA" id="ARBA00022552"/>
    </source>
</evidence>
<keyword evidence="4 9" id="KW-0507">mRNA processing</keyword>
<keyword evidence="9" id="KW-0963">Cytoplasm</keyword>
<feature type="binding site" evidence="9">
    <location>
        <position position="47"/>
    </location>
    <ligand>
        <name>Mg(2+)</name>
        <dbReference type="ChEBI" id="CHEBI:18420"/>
    </ligand>
</feature>
<name>A0A563VWB2_9CYAN</name>
<keyword evidence="9" id="KW-0699">rRNA-binding</keyword>
<evidence type="ECO:0000256" key="5">
    <source>
        <dbReference type="ARBA" id="ARBA00022722"/>
    </source>
</evidence>
<dbReference type="GO" id="GO:0005737">
    <property type="term" value="C:cytoplasm"/>
    <property type="evidence" value="ECO:0007669"/>
    <property type="project" value="UniProtKB-SubCell"/>
</dbReference>
<dbReference type="EC" id="3.1.26.3" evidence="9"/>
<keyword evidence="6 9" id="KW-0255">Endonuclease</keyword>
<evidence type="ECO:0000313" key="12">
    <source>
        <dbReference type="EMBL" id="VEP15710.1"/>
    </source>
</evidence>
<evidence type="ECO:0000256" key="7">
    <source>
        <dbReference type="ARBA" id="ARBA00022801"/>
    </source>
</evidence>
<feature type="active site" evidence="9">
    <location>
        <position position="51"/>
    </location>
</feature>
<dbReference type="Proteomes" id="UP000320055">
    <property type="component" value="Unassembled WGS sequence"/>
</dbReference>
<dbReference type="HAMAP" id="MF_00104">
    <property type="entry name" value="RNase_III"/>
    <property type="match status" value="1"/>
</dbReference>
<dbReference type="FunFam" id="1.10.1520.10:FF:000001">
    <property type="entry name" value="Ribonuclease 3"/>
    <property type="match status" value="1"/>
</dbReference>
<dbReference type="GO" id="GO:0003725">
    <property type="term" value="F:double-stranded RNA binding"/>
    <property type="evidence" value="ECO:0007669"/>
    <property type="project" value="TreeGrafter"/>
</dbReference>
<dbReference type="CDD" id="cd10845">
    <property type="entry name" value="DSRM_RNAse_III_family"/>
    <property type="match status" value="1"/>
</dbReference>
<comment type="cofactor">
    <cofactor evidence="9">
        <name>Mg(2+)</name>
        <dbReference type="ChEBI" id="CHEBI:18420"/>
    </cofactor>
</comment>
<dbReference type="SMART" id="SM00358">
    <property type="entry name" value="DSRM"/>
    <property type="match status" value="1"/>
</dbReference>
<dbReference type="PROSITE" id="PS50137">
    <property type="entry name" value="DS_RBD"/>
    <property type="match status" value="1"/>
</dbReference>
<gene>
    <name evidence="9 12" type="primary">rnc</name>
    <name evidence="12" type="ORF">H1P_3610004</name>
</gene>
<sequence>MTILCQMMQKAYSLPPISDRKLLDRALTHRSYANENPEVEGHNERLEFLGDAVLGFLVGEMLYRLYPQMNEAELTRLRSRLVDETQLSQIGAQMNLGTIMRLGNGAAKDKGRENPSLLNDTFEAIIGAYYLDAGITAVSSYIKPLFQSLAEQLVTELANSRKTSFIDSKNRFQQWALAHHKETPKYQIIAESGLDNAKEFTAQVSVKGIVYGTGKGRRKKEAEKQAAIAAWEQSSVNSYQ</sequence>
<keyword evidence="8 9" id="KW-0694">RNA-binding</keyword>
<dbReference type="GO" id="GO:0008033">
    <property type="term" value="P:tRNA processing"/>
    <property type="evidence" value="ECO:0007669"/>
    <property type="project" value="UniProtKB-KW"/>
</dbReference>
<evidence type="ECO:0000256" key="1">
    <source>
        <dbReference type="ARBA" id="ARBA00000109"/>
    </source>
</evidence>
<keyword evidence="5 9" id="KW-0540">Nuclease</keyword>
<accession>A0A563VWB2</accession>
<keyword evidence="7 9" id="KW-0378">Hydrolase</keyword>
<dbReference type="GO" id="GO:0006397">
    <property type="term" value="P:mRNA processing"/>
    <property type="evidence" value="ECO:0007669"/>
    <property type="project" value="UniProtKB-UniRule"/>
</dbReference>
<protein>
    <recommendedName>
        <fullName evidence="9">Ribonuclease 3</fullName>
        <ecNumber evidence="9">3.1.26.3</ecNumber>
    </recommendedName>
    <alternativeName>
        <fullName evidence="9">Ribonuclease III</fullName>
        <shortName evidence="9">RNase III</shortName>
    </alternativeName>
</protein>
<dbReference type="InterPro" id="IPR000999">
    <property type="entry name" value="RNase_III_dom"/>
</dbReference>